<dbReference type="AlphaFoldDB" id="A0A0A8YAH9"/>
<organism evidence="1">
    <name type="scientific">Arundo donax</name>
    <name type="common">Giant reed</name>
    <name type="synonym">Donax arundinaceus</name>
    <dbReference type="NCBI Taxonomy" id="35708"/>
    <lineage>
        <taxon>Eukaryota</taxon>
        <taxon>Viridiplantae</taxon>
        <taxon>Streptophyta</taxon>
        <taxon>Embryophyta</taxon>
        <taxon>Tracheophyta</taxon>
        <taxon>Spermatophyta</taxon>
        <taxon>Magnoliopsida</taxon>
        <taxon>Liliopsida</taxon>
        <taxon>Poales</taxon>
        <taxon>Poaceae</taxon>
        <taxon>PACMAD clade</taxon>
        <taxon>Arundinoideae</taxon>
        <taxon>Arundineae</taxon>
        <taxon>Arundo</taxon>
    </lineage>
</organism>
<accession>A0A0A8YAH9</accession>
<proteinExistence type="predicted"/>
<dbReference type="EMBL" id="GBRH01277483">
    <property type="protein sequence ID" value="JAD20412.1"/>
    <property type="molecule type" value="Transcribed_RNA"/>
</dbReference>
<reference evidence="1" key="2">
    <citation type="journal article" date="2015" name="Data Brief">
        <title>Shoot transcriptome of the giant reed, Arundo donax.</title>
        <authorList>
            <person name="Barrero R.A."/>
            <person name="Guerrero F.D."/>
            <person name="Moolhuijzen P."/>
            <person name="Goolsby J.A."/>
            <person name="Tidwell J."/>
            <person name="Bellgard S.E."/>
            <person name="Bellgard M.I."/>
        </authorList>
    </citation>
    <scope>NUCLEOTIDE SEQUENCE</scope>
    <source>
        <tissue evidence="1">Shoot tissue taken approximately 20 cm above the soil surface</tissue>
    </source>
</reference>
<sequence length="20" mass="2171">MDRNPLTVCFCSSLSLLSPS</sequence>
<reference evidence="1" key="1">
    <citation type="submission" date="2014-09" db="EMBL/GenBank/DDBJ databases">
        <authorList>
            <person name="Magalhaes I.L.F."/>
            <person name="Oliveira U."/>
            <person name="Santos F.R."/>
            <person name="Vidigal T.H.D.A."/>
            <person name="Brescovit A.D."/>
            <person name="Santos A.J."/>
        </authorList>
    </citation>
    <scope>NUCLEOTIDE SEQUENCE</scope>
    <source>
        <tissue evidence="1">Shoot tissue taken approximately 20 cm above the soil surface</tissue>
    </source>
</reference>
<evidence type="ECO:0000313" key="1">
    <source>
        <dbReference type="EMBL" id="JAD20412.1"/>
    </source>
</evidence>
<protein>
    <submittedName>
        <fullName evidence="1">Uncharacterized protein</fullName>
    </submittedName>
</protein>
<name>A0A0A8YAH9_ARUDO</name>